<dbReference type="InterPro" id="IPR010525">
    <property type="entry name" value="ARF_dom"/>
</dbReference>
<dbReference type="EMBL" id="JABTTQ020003506">
    <property type="protein sequence ID" value="KAK6115544.1"/>
    <property type="molecule type" value="Genomic_DNA"/>
</dbReference>
<evidence type="ECO:0000256" key="3">
    <source>
        <dbReference type="ARBA" id="ARBA00023015"/>
    </source>
</evidence>
<dbReference type="InterPro" id="IPR044835">
    <property type="entry name" value="ARF_plant"/>
</dbReference>
<evidence type="ECO:0000256" key="2">
    <source>
        <dbReference type="ARBA" id="ARBA00007853"/>
    </source>
</evidence>
<feature type="domain" description="TF-B3" evidence="9">
    <location>
        <begin position="112"/>
        <end position="215"/>
    </location>
</feature>
<accession>A0ABR0TZK8</accession>
<dbReference type="Pfam" id="PF06507">
    <property type="entry name" value="ARF_AD"/>
    <property type="match status" value="1"/>
</dbReference>
<evidence type="ECO:0000256" key="5">
    <source>
        <dbReference type="ARBA" id="ARBA00023163"/>
    </source>
</evidence>
<evidence type="ECO:0000313" key="10">
    <source>
        <dbReference type="EMBL" id="KAK6115544.1"/>
    </source>
</evidence>
<keyword evidence="5 8" id="KW-0804">Transcription</keyword>
<dbReference type="Pfam" id="PF02362">
    <property type="entry name" value="B3"/>
    <property type="match status" value="1"/>
</dbReference>
<protein>
    <recommendedName>
        <fullName evidence="8">Auxin response factor</fullName>
    </recommendedName>
</protein>
<evidence type="ECO:0000256" key="1">
    <source>
        <dbReference type="ARBA" id="ARBA00004123"/>
    </source>
</evidence>
<evidence type="ECO:0000259" key="9">
    <source>
        <dbReference type="PROSITE" id="PS50863"/>
    </source>
</evidence>
<dbReference type="Gene3D" id="2.30.30.1040">
    <property type="match status" value="1"/>
</dbReference>
<comment type="function">
    <text evidence="8">Auxin response factors (ARFs) are transcriptional factors that bind specifically to the DNA sequence 5'-TGTCTC-3' found in the auxin-responsive promoter elements (AuxREs).</text>
</comment>
<dbReference type="SUPFAM" id="SSF101936">
    <property type="entry name" value="DNA-binding pseudobarrel domain"/>
    <property type="match status" value="1"/>
</dbReference>
<dbReference type="PANTHER" id="PTHR31384">
    <property type="entry name" value="AUXIN RESPONSE FACTOR 4-RELATED"/>
    <property type="match status" value="1"/>
</dbReference>
<keyword evidence="11" id="KW-1185">Reference proteome</keyword>
<organism evidence="10 11">
    <name type="scientific">Rehmannia glutinosa</name>
    <name type="common">Chinese foxglove</name>
    <dbReference type="NCBI Taxonomy" id="99300"/>
    <lineage>
        <taxon>Eukaryota</taxon>
        <taxon>Viridiplantae</taxon>
        <taxon>Streptophyta</taxon>
        <taxon>Embryophyta</taxon>
        <taxon>Tracheophyta</taxon>
        <taxon>Spermatophyta</taxon>
        <taxon>Magnoliopsida</taxon>
        <taxon>eudicotyledons</taxon>
        <taxon>Gunneridae</taxon>
        <taxon>Pentapetalae</taxon>
        <taxon>asterids</taxon>
        <taxon>lamiids</taxon>
        <taxon>Lamiales</taxon>
        <taxon>Orobanchaceae</taxon>
        <taxon>Rehmannieae</taxon>
        <taxon>Rehmannia</taxon>
    </lineage>
</organism>
<comment type="subcellular location">
    <subcellularLocation>
        <location evidence="1 8">Nucleus</location>
    </subcellularLocation>
</comment>
<keyword evidence="6 8" id="KW-0539">Nucleus</keyword>
<dbReference type="CDD" id="cd10017">
    <property type="entry name" value="B3_DNA"/>
    <property type="match status" value="1"/>
</dbReference>
<keyword evidence="7 8" id="KW-0927">Auxin signaling pathway</keyword>
<comment type="caution">
    <text evidence="10">The sequence shown here is derived from an EMBL/GenBank/DDBJ whole genome shotgun (WGS) entry which is preliminary data.</text>
</comment>
<dbReference type="PANTHER" id="PTHR31384:SF94">
    <property type="entry name" value="AUXIN RESPONSE FACTOR 17"/>
    <property type="match status" value="1"/>
</dbReference>
<evidence type="ECO:0000256" key="6">
    <source>
        <dbReference type="ARBA" id="ARBA00023242"/>
    </source>
</evidence>
<evidence type="ECO:0000313" key="11">
    <source>
        <dbReference type="Proteomes" id="UP001318860"/>
    </source>
</evidence>
<comment type="subunit">
    <text evidence="8">Homodimers and heterodimers.</text>
</comment>
<gene>
    <name evidence="10" type="ORF">DH2020_007813</name>
</gene>
<proteinExistence type="inferred from homology"/>
<dbReference type="Gene3D" id="2.40.330.10">
    <property type="entry name" value="DNA-binding pseudobarrel domain"/>
    <property type="match status" value="1"/>
</dbReference>
<comment type="similarity">
    <text evidence="2 8">Belongs to the ARF family.</text>
</comment>
<evidence type="ECO:0000256" key="4">
    <source>
        <dbReference type="ARBA" id="ARBA00023125"/>
    </source>
</evidence>
<dbReference type="InterPro" id="IPR003340">
    <property type="entry name" value="B3_DNA-bd"/>
</dbReference>
<dbReference type="PROSITE" id="PS50863">
    <property type="entry name" value="B3"/>
    <property type="match status" value="1"/>
</dbReference>
<sequence>MANFSSSSSTEVDASIWRAVAGAAVEIPPRNSYVYYFPEGHLEQSSSSASIHNYKFTLSRPFIPCLVLSTRFLSDPSSDQSFVKMLLRPLPPFGPRPISNPGNNNQNDVVSFAKILTPSDANNGGGFSVPRFCADLIFPRLDFAADPPVQNLTMRDIHNNAWEFRHIYRGTPRRHLLTTGWSRFVNAKRLVAGDTVVFMRKKSTDEVFVGIRRAQRFNDDGDNREAILEAIGKAARGMEFEVVYYPKYGYPDFVVKAEKVKAAFRMNWIVGMRVRMAVDNDDLSRVTWIQGTLAATTSLNWFGSPWRMLLVNWDEGGSVQNRNRVCPWQVEYIPQMDHIFPPPSKKLKLMVGADGETTGGVRSSSSSLQYYSSSPLGAGAGGIQGIRPHQICIPHGITEPPTVSTILTIGTSYSNNLSPAPKTTLHVCATDPTLAQPGPGRAETRAKSFQLFGKRIQMS</sequence>
<evidence type="ECO:0000256" key="7">
    <source>
        <dbReference type="ARBA" id="ARBA00023294"/>
    </source>
</evidence>
<evidence type="ECO:0000256" key="8">
    <source>
        <dbReference type="RuleBase" id="RU004561"/>
    </source>
</evidence>
<keyword evidence="4 8" id="KW-0238">DNA-binding</keyword>
<dbReference type="InterPro" id="IPR015300">
    <property type="entry name" value="DNA-bd_pseudobarrel_sf"/>
</dbReference>
<reference evidence="10 11" key="1">
    <citation type="journal article" date="2021" name="Comput. Struct. Biotechnol. J.">
        <title>De novo genome assembly of the potent medicinal plant Rehmannia glutinosa using nanopore technology.</title>
        <authorList>
            <person name="Ma L."/>
            <person name="Dong C."/>
            <person name="Song C."/>
            <person name="Wang X."/>
            <person name="Zheng X."/>
            <person name="Niu Y."/>
            <person name="Chen S."/>
            <person name="Feng W."/>
        </authorList>
    </citation>
    <scope>NUCLEOTIDE SEQUENCE [LARGE SCALE GENOMIC DNA]</scope>
    <source>
        <strain evidence="10">DH-2019</strain>
    </source>
</reference>
<keyword evidence="3 8" id="KW-0805">Transcription regulation</keyword>
<name>A0ABR0TZK8_REHGL</name>
<dbReference type="Proteomes" id="UP001318860">
    <property type="component" value="Unassembled WGS sequence"/>
</dbReference>
<dbReference type="SMART" id="SM01019">
    <property type="entry name" value="B3"/>
    <property type="match status" value="1"/>
</dbReference>